<keyword evidence="2" id="KW-1003">Cell membrane</keyword>
<feature type="domain" description="ABC transporter" evidence="6">
    <location>
        <begin position="23"/>
        <end position="256"/>
    </location>
</feature>
<evidence type="ECO:0000256" key="1">
    <source>
        <dbReference type="ARBA" id="ARBA00022448"/>
    </source>
</evidence>
<dbReference type="InterPro" id="IPR047641">
    <property type="entry name" value="ABC_transpr_MalK/UgpC-like"/>
</dbReference>
<evidence type="ECO:0000313" key="8">
    <source>
        <dbReference type="Proteomes" id="UP000004846"/>
    </source>
</evidence>
<proteinExistence type="predicted"/>
<dbReference type="InterPro" id="IPR003439">
    <property type="entry name" value="ABC_transporter-like_ATP-bd"/>
</dbReference>
<dbReference type="PROSITE" id="PS50893">
    <property type="entry name" value="ABC_TRANSPORTER_2"/>
    <property type="match status" value="1"/>
</dbReference>
<name>A0A125W7W7_ENTFL</name>
<evidence type="ECO:0000256" key="3">
    <source>
        <dbReference type="ARBA" id="ARBA00022741"/>
    </source>
</evidence>
<sequence>MQEINVKIKRYAIKCFFGGWVMIEVIDLKKVFDNGFEALKSVNFTIEQGDLVCLLGPSGCGKSTILNLIAGLLHPSDGDIQFRQQSVVKTAPKDRNIGFVFQNYALYPHMTVLENVMFPLTVGSKKVPKAEAQAIAEEYMKLTNIEELSHKKPGTLSGGQQQRVAITRALVQKPDVLLLDEPLSNLDARLRLKIREEIRRLVKEVGITTIFVTHDQEEALSISDKIILLNEGVIQQNDEPQNLYLEPNNLFVAQFIGNPIINLLSVEVKDGKMYHESFEIPLERFEQARFKMPMTDGKYTFASRPEDVVPTETGLFTTTTDLVELIGRERILRFTLGNEQVKSIVSVEEAIEEGDTLSFDFSYKKVFIFNEAGDRVY</sequence>
<keyword evidence="5" id="KW-0472">Membrane</keyword>
<keyword evidence="3" id="KW-0547">Nucleotide-binding</keyword>
<evidence type="ECO:0000256" key="2">
    <source>
        <dbReference type="ARBA" id="ARBA00022475"/>
    </source>
</evidence>
<protein>
    <submittedName>
        <fullName evidence="7">ABC transporter, ATP-binding protein</fullName>
    </submittedName>
</protein>
<evidence type="ECO:0000259" key="6">
    <source>
        <dbReference type="PROSITE" id="PS50893"/>
    </source>
</evidence>
<dbReference type="HOGENOM" id="CLU_000604_1_1_9"/>
<evidence type="ECO:0000313" key="7">
    <source>
        <dbReference type="EMBL" id="EFM83384.1"/>
    </source>
</evidence>
<dbReference type="GeneID" id="60894832"/>
<dbReference type="SUPFAM" id="SSF52540">
    <property type="entry name" value="P-loop containing nucleoside triphosphate hydrolases"/>
    <property type="match status" value="1"/>
</dbReference>
<dbReference type="SUPFAM" id="SSF50331">
    <property type="entry name" value="MOP-like"/>
    <property type="match status" value="1"/>
</dbReference>
<dbReference type="GO" id="GO:0005524">
    <property type="term" value="F:ATP binding"/>
    <property type="evidence" value="ECO:0007669"/>
    <property type="project" value="UniProtKB-KW"/>
</dbReference>
<comment type="caution">
    <text evidence="7">The sequence shown here is derived from an EMBL/GenBank/DDBJ whole genome shotgun (WGS) entry which is preliminary data.</text>
</comment>
<dbReference type="FunFam" id="3.40.50.300:FF:000042">
    <property type="entry name" value="Maltose/maltodextrin ABC transporter, ATP-binding protein"/>
    <property type="match status" value="1"/>
</dbReference>
<evidence type="ECO:0000256" key="4">
    <source>
        <dbReference type="ARBA" id="ARBA00022840"/>
    </source>
</evidence>
<dbReference type="Pfam" id="PF00005">
    <property type="entry name" value="ABC_tran"/>
    <property type="match status" value="1"/>
</dbReference>
<gene>
    <name evidence="7" type="ORF">HMPREF9498_00964</name>
</gene>
<dbReference type="PANTHER" id="PTHR43875:SF1">
    <property type="entry name" value="OSMOPROTECTIVE COMPOUNDS UPTAKE ATP-BINDING PROTEIN GGTA"/>
    <property type="match status" value="1"/>
</dbReference>
<dbReference type="InterPro" id="IPR012340">
    <property type="entry name" value="NA-bd_OB-fold"/>
</dbReference>
<dbReference type="InterPro" id="IPR008995">
    <property type="entry name" value="Mo/tungstate-bd_C_term_dom"/>
</dbReference>
<keyword evidence="4 7" id="KW-0067">ATP-binding</keyword>
<dbReference type="SMART" id="SM00382">
    <property type="entry name" value="AAA"/>
    <property type="match status" value="1"/>
</dbReference>
<dbReference type="GO" id="GO:0055052">
    <property type="term" value="C:ATP-binding cassette (ABC) transporter complex, substrate-binding subunit-containing"/>
    <property type="evidence" value="ECO:0007669"/>
    <property type="project" value="TreeGrafter"/>
</dbReference>
<dbReference type="Proteomes" id="UP000004846">
    <property type="component" value="Unassembled WGS sequence"/>
</dbReference>
<dbReference type="InterPro" id="IPR015853">
    <property type="entry name" value="ABC_transpr_FbpC"/>
</dbReference>
<dbReference type="AlphaFoldDB" id="A0A125W7W7"/>
<dbReference type="EMBL" id="AEBR01000026">
    <property type="protein sequence ID" value="EFM83384.1"/>
    <property type="molecule type" value="Genomic_DNA"/>
</dbReference>
<dbReference type="GO" id="GO:0015408">
    <property type="term" value="F:ABC-type ferric iron transporter activity"/>
    <property type="evidence" value="ECO:0007669"/>
    <property type="project" value="InterPro"/>
</dbReference>
<dbReference type="GO" id="GO:0016887">
    <property type="term" value="F:ATP hydrolysis activity"/>
    <property type="evidence" value="ECO:0007669"/>
    <property type="project" value="InterPro"/>
</dbReference>
<dbReference type="RefSeq" id="WP_002385276.1">
    <property type="nucleotide sequence ID" value="NZ_GL454431.1"/>
</dbReference>
<dbReference type="CDD" id="cd03259">
    <property type="entry name" value="ABC_Carb_Solutes_like"/>
    <property type="match status" value="1"/>
</dbReference>
<organism evidence="7 8">
    <name type="scientific">Enterococcus faecalis TX4248</name>
    <dbReference type="NCBI Taxonomy" id="749495"/>
    <lineage>
        <taxon>Bacteria</taxon>
        <taxon>Bacillati</taxon>
        <taxon>Bacillota</taxon>
        <taxon>Bacilli</taxon>
        <taxon>Lactobacillales</taxon>
        <taxon>Enterococcaceae</taxon>
        <taxon>Enterococcus</taxon>
    </lineage>
</organism>
<keyword evidence="1" id="KW-0813">Transport</keyword>
<evidence type="ECO:0000256" key="5">
    <source>
        <dbReference type="ARBA" id="ARBA00023136"/>
    </source>
</evidence>
<dbReference type="Gene3D" id="2.40.50.100">
    <property type="match status" value="1"/>
</dbReference>
<accession>A0A125W7W7</accession>
<dbReference type="InterPro" id="IPR003593">
    <property type="entry name" value="AAA+_ATPase"/>
</dbReference>
<dbReference type="Gene3D" id="2.40.50.140">
    <property type="entry name" value="Nucleic acid-binding proteins"/>
    <property type="match status" value="1"/>
</dbReference>
<reference evidence="7 8" key="1">
    <citation type="submission" date="2010-07" db="EMBL/GenBank/DDBJ databases">
        <authorList>
            <person name="Sid Ahmed O."/>
        </authorList>
    </citation>
    <scope>NUCLEOTIDE SEQUENCE [LARGE SCALE GENOMIC DNA]</scope>
    <source>
        <strain evidence="7 8">TX4248</strain>
    </source>
</reference>
<dbReference type="PANTHER" id="PTHR43875">
    <property type="entry name" value="MALTODEXTRIN IMPORT ATP-BINDING PROTEIN MSMX"/>
    <property type="match status" value="1"/>
</dbReference>
<dbReference type="Gene3D" id="3.40.50.300">
    <property type="entry name" value="P-loop containing nucleotide triphosphate hydrolases"/>
    <property type="match status" value="1"/>
</dbReference>
<dbReference type="InterPro" id="IPR027417">
    <property type="entry name" value="P-loop_NTPase"/>
</dbReference>